<dbReference type="PANTHER" id="PTHR33529">
    <property type="entry name" value="SLR0882 PROTEIN-RELATED"/>
    <property type="match status" value="1"/>
</dbReference>
<evidence type="ECO:0000256" key="6">
    <source>
        <dbReference type="SAM" id="Phobius"/>
    </source>
</evidence>
<evidence type="ECO:0000256" key="1">
    <source>
        <dbReference type="ARBA" id="ARBA00004651"/>
    </source>
</evidence>
<feature type="transmembrane region" description="Helical" evidence="6">
    <location>
        <begin position="7"/>
        <end position="29"/>
    </location>
</feature>
<evidence type="ECO:0000313" key="8">
    <source>
        <dbReference type="Proteomes" id="UP000594800"/>
    </source>
</evidence>
<keyword evidence="2" id="KW-1003">Cell membrane</keyword>
<evidence type="ECO:0000256" key="3">
    <source>
        <dbReference type="ARBA" id="ARBA00022692"/>
    </source>
</evidence>
<keyword evidence="3 6" id="KW-0812">Transmembrane</keyword>
<dbReference type="InterPro" id="IPR005495">
    <property type="entry name" value="LptG/LptF_permease"/>
</dbReference>
<dbReference type="AlphaFoldDB" id="A0A7S9LS14"/>
<dbReference type="EMBL" id="CP064942">
    <property type="protein sequence ID" value="QPH53905.1"/>
    <property type="molecule type" value="Genomic_DNA"/>
</dbReference>
<keyword evidence="4 6" id="KW-1133">Transmembrane helix</keyword>
<evidence type="ECO:0000313" key="7">
    <source>
        <dbReference type="EMBL" id="QPH53905.1"/>
    </source>
</evidence>
<feature type="transmembrane region" description="Helical" evidence="6">
    <location>
        <begin position="55"/>
        <end position="81"/>
    </location>
</feature>
<dbReference type="Pfam" id="PF03739">
    <property type="entry name" value="LptF_LptG"/>
    <property type="match status" value="1"/>
</dbReference>
<comment type="subcellular location">
    <subcellularLocation>
        <location evidence="1">Cell membrane</location>
        <topology evidence="1">Multi-pass membrane protein</topology>
    </subcellularLocation>
</comment>
<feature type="transmembrane region" description="Helical" evidence="6">
    <location>
        <begin position="102"/>
        <end position="122"/>
    </location>
</feature>
<feature type="transmembrane region" description="Helical" evidence="6">
    <location>
        <begin position="338"/>
        <end position="358"/>
    </location>
</feature>
<feature type="transmembrane region" description="Helical" evidence="6">
    <location>
        <begin position="311"/>
        <end position="332"/>
    </location>
</feature>
<dbReference type="InterPro" id="IPR030922">
    <property type="entry name" value="LptF"/>
</dbReference>
<keyword evidence="5 6" id="KW-0472">Membrane</keyword>
<evidence type="ECO:0000256" key="4">
    <source>
        <dbReference type="ARBA" id="ARBA00022989"/>
    </source>
</evidence>
<accession>A0A7S9LS14</accession>
<organism evidence="7 8">
    <name type="scientific">Pontivivens ytuae</name>
    <dbReference type="NCBI Taxonomy" id="2789856"/>
    <lineage>
        <taxon>Bacteria</taxon>
        <taxon>Pseudomonadati</taxon>
        <taxon>Pseudomonadota</taxon>
        <taxon>Alphaproteobacteria</taxon>
        <taxon>Rhodobacterales</taxon>
        <taxon>Paracoccaceae</taxon>
        <taxon>Pontivivens</taxon>
    </lineage>
</organism>
<dbReference type="NCBIfam" id="TIGR04407">
    <property type="entry name" value="LptF_YjgP"/>
    <property type="match status" value="1"/>
</dbReference>
<dbReference type="GO" id="GO:0043190">
    <property type="term" value="C:ATP-binding cassette (ABC) transporter complex"/>
    <property type="evidence" value="ECO:0007669"/>
    <property type="project" value="InterPro"/>
</dbReference>
<evidence type="ECO:0000256" key="5">
    <source>
        <dbReference type="ARBA" id="ARBA00023136"/>
    </source>
</evidence>
<keyword evidence="8" id="KW-1185">Reference proteome</keyword>
<dbReference type="GO" id="GO:0055085">
    <property type="term" value="P:transmembrane transport"/>
    <property type="evidence" value="ECO:0007669"/>
    <property type="project" value="InterPro"/>
</dbReference>
<name>A0A7S9LS14_9RHOB</name>
<reference evidence="7 8" key="1">
    <citation type="submission" date="2020-11" db="EMBL/GenBank/DDBJ databases">
        <title>Description of Pontivivens ytuae sp. nov. isolated from deep sea sediment of Mariana Trench.</title>
        <authorList>
            <person name="Wang Z."/>
            <person name="Sun Q.-L."/>
            <person name="Xu X.-D."/>
            <person name="Tang Y.-Z."/>
            <person name="Zhang J."/>
        </authorList>
    </citation>
    <scope>NUCLEOTIDE SEQUENCE [LARGE SCALE GENOMIC DNA]</scope>
    <source>
        <strain evidence="7 8">MT2928</strain>
    </source>
</reference>
<dbReference type="KEGG" id="poz:I0K15_19370"/>
<feature type="transmembrane region" description="Helical" evidence="6">
    <location>
        <begin position="282"/>
        <end position="299"/>
    </location>
</feature>
<proteinExistence type="predicted"/>
<dbReference type="Proteomes" id="UP000594800">
    <property type="component" value="Chromosome"/>
</dbReference>
<protein>
    <submittedName>
        <fullName evidence="7">LPS export ABC transporter permease LptF</fullName>
    </submittedName>
</protein>
<evidence type="ECO:0000256" key="2">
    <source>
        <dbReference type="ARBA" id="ARBA00022475"/>
    </source>
</evidence>
<gene>
    <name evidence="7" type="primary">lptF</name>
    <name evidence="7" type="ORF">I0K15_19370</name>
</gene>
<dbReference type="RefSeq" id="WP_196103114.1">
    <property type="nucleotide sequence ID" value="NZ_CP064942.1"/>
</dbReference>
<dbReference type="GO" id="GO:0015920">
    <property type="term" value="P:lipopolysaccharide transport"/>
    <property type="evidence" value="ECO:0007669"/>
    <property type="project" value="TreeGrafter"/>
</dbReference>
<dbReference type="PANTHER" id="PTHR33529:SF6">
    <property type="entry name" value="YJGP_YJGQ FAMILY PERMEASE"/>
    <property type="match status" value="1"/>
</dbReference>
<sequence length="364" mass="39502">MRQLDRYVLAQLMGPLGFFALIFAGLVWLTQSLQVIDTIVASNQSAAVFLELSALLLPSVMTIVLPISAFAASLFAINRLLTESELVVMMSAGRSPLSLARPMFMLGLVAMVLTGILTLYLAPNAARELRDRTAEMRAELANSVLREGRFNHPVRGVTVYVRQANSAGDMLGIFIQDARGPGPSITYTADQARLVQGPMSVQVILFDGTAQRFEDGGETLSLLEFERLAYDLGPLAEDTSNRRRKPREYTALTLIDPPDELWEGNEGRRAELIAEGHDQISGPLYALAFPILALAAILGGSYRRAGFGRRIAIAVGIALTARIVGLGLVPAVEQSASMWPILYAPPLLLLAGSSAVLWRRGRRA</sequence>